<evidence type="ECO:0000313" key="3">
    <source>
        <dbReference type="Proteomes" id="UP000030428"/>
    </source>
</evidence>
<feature type="transmembrane region" description="Helical" evidence="1">
    <location>
        <begin position="420"/>
        <end position="438"/>
    </location>
</feature>
<evidence type="ECO:0000256" key="1">
    <source>
        <dbReference type="SAM" id="Phobius"/>
    </source>
</evidence>
<feature type="transmembrane region" description="Helical" evidence="1">
    <location>
        <begin position="596"/>
        <end position="612"/>
    </location>
</feature>
<feature type="transmembrane region" description="Helical" evidence="1">
    <location>
        <begin position="624"/>
        <end position="645"/>
    </location>
</feature>
<feature type="transmembrane region" description="Helical" evidence="1">
    <location>
        <begin position="902"/>
        <end position="923"/>
    </location>
</feature>
<reference evidence="2 3" key="1">
    <citation type="journal article" date="2016" name="Front. Microbiol.">
        <title>Single-Cell (Meta-)Genomics of a Dimorphic Candidatus Thiomargarita nelsonii Reveals Genomic Plasticity.</title>
        <authorList>
            <person name="Flood B.E."/>
            <person name="Fliss P."/>
            <person name="Jones D.S."/>
            <person name="Dick G.J."/>
            <person name="Jain S."/>
            <person name="Kaster A.K."/>
            <person name="Winkel M."/>
            <person name="Mussmann M."/>
            <person name="Bailey J."/>
        </authorList>
    </citation>
    <scope>NUCLEOTIDE SEQUENCE [LARGE SCALE GENOMIC DNA]</scope>
    <source>
        <strain evidence="2">Hydrate Ridge</strain>
    </source>
</reference>
<comment type="caution">
    <text evidence="2">The sequence shown here is derived from an EMBL/GenBank/DDBJ whole genome shotgun (WGS) entry which is preliminary data.</text>
</comment>
<dbReference type="AlphaFoldDB" id="A0A0A6S6B5"/>
<dbReference type="EMBL" id="JSZA02000080">
    <property type="protein sequence ID" value="KHD08236.1"/>
    <property type="molecule type" value="Genomic_DNA"/>
</dbReference>
<feature type="transmembrane region" description="Helical" evidence="1">
    <location>
        <begin position="529"/>
        <end position="550"/>
    </location>
</feature>
<feature type="transmembrane region" description="Helical" evidence="1">
    <location>
        <begin position="28"/>
        <end position="47"/>
    </location>
</feature>
<organism evidence="2 3">
    <name type="scientific">Candidatus Thiomargarita nelsonii</name>
    <dbReference type="NCBI Taxonomy" id="1003181"/>
    <lineage>
        <taxon>Bacteria</taxon>
        <taxon>Pseudomonadati</taxon>
        <taxon>Pseudomonadota</taxon>
        <taxon>Gammaproteobacteria</taxon>
        <taxon>Thiotrichales</taxon>
        <taxon>Thiotrichaceae</taxon>
        <taxon>Thiomargarita</taxon>
    </lineage>
</organism>
<keyword evidence="1" id="KW-1133">Transmembrane helix</keyword>
<feature type="transmembrane region" description="Helical" evidence="1">
    <location>
        <begin position="683"/>
        <end position="704"/>
    </location>
</feature>
<feature type="transmembrane region" description="Helical" evidence="1">
    <location>
        <begin position="819"/>
        <end position="841"/>
    </location>
</feature>
<feature type="transmembrane region" description="Helical" evidence="1">
    <location>
        <begin position="716"/>
        <end position="741"/>
    </location>
</feature>
<keyword evidence="3" id="KW-1185">Reference proteome</keyword>
<name>A0A0A6S6B5_9GAMM</name>
<protein>
    <submittedName>
        <fullName evidence="2">Uncharacterized protein</fullName>
    </submittedName>
</protein>
<keyword evidence="1" id="KW-0812">Transmembrane</keyword>
<accession>A0A0A6S6B5</accession>
<feature type="transmembrane region" description="Helical" evidence="1">
    <location>
        <begin position="503"/>
        <end position="523"/>
    </location>
</feature>
<proteinExistence type="predicted"/>
<keyword evidence="1" id="KW-0472">Membrane</keyword>
<feature type="transmembrane region" description="Helical" evidence="1">
    <location>
        <begin position="477"/>
        <end position="496"/>
    </location>
</feature>
<sequence length="931" mass="106213">MSLFFAGIILLFFWLSRSSQPLSRSPGIVVALLLYGIPALFFLYWTLGAPENATRLRVALLGIGFMGEDLTLKVGGDRENHHIWEDDLPGKAANNSITVGKLELHPGSSISLQGPKAEPKPVGILGFRGPDKSFVLPNAIELKHGDKIHFDGQIWQVGFEKYLFRPPKIYFYNQGQTNQLPLHFSKIPILDWELPIWRDFPVTLKTYPLDKILQVGQADTSAQLSDSLSGFFFRHQNKLFIAALRGDIFLERAGHYISNNPQWEIPAGTRLHVLGLPRWRGIKETAGGVRDLRSFRVYPDERSLMLVYDTPEIYSLAQKELLKLRMDTEELEVFRINLAMGDWDITDKYIHFTQLSLLVGSEAFAILELPKTWLEGFQESQEPWVLTAPGGQQKITNGEPAWLGEHNLAAIQIDLLKPPVLLAFLTLLLVLAKTLLAVSLRLSALHLIVAGAIEFFVLFRVLLGYRVWIMPPFEEEAMKLALIAWAFLPWAFLYASQPSFNPWRWLPAFFGLLFSAIWCYQIMGGGLKSLVWVGIHVGVLGFPFLVRWIFRDQSRPKNRRNAWQIPRFNFNRQPWVSRILTWVGIWWNSINPWTKWAFGLFILRIFFLFLGWRESLSLGGTRMSLSIIHIPLALLIEAGYLVWLWRKLEQRDFSPFSDLWSPFIFIGLFLWFFPGVVTSDFGLFLLNYPLFVIISALLVLSKLIEDSQRSKGYKRFLGVCFFILLIIFVPKLPLTLLNFAVDIESKSDRNYLRFLQLAYPEKLKEIATRNSEDLVQMIRIMDIYTSGPWGGRGYTESELSLKSTALREHTLGIFVAGEWGSLGVIGLMFIYMVIAFVGYRLLPWRPWYQNALGRTSQSTDILTAVVGLTGLTFAFASIYIILASYEFVLFTGKNLYLFGLDSGADIIESLVLLLIIAVGVAIIRDKETASW</sequence>
<feature type="transmembrane region" description="Helical" evidence="1">
    <location>
        <begin position="861"/>
        <end position="882"/>
    </location>
</feature>
<evidence type="ECO:0000313" key="2">
    <source>
        <dbReference type="EMBL" id="KHD08236.1"/>
    </source>
</evidence>
<dbReference type="Proteomes" id="UP000030428">
    <property type="component" value="Unassembled WGS sequence"/>
</dbReference>
<feature type="transmembrane region" description="Helical" evidence="1">
    <location>
        <begin position="445"/>
        <end position="465"/>
    </location>
</feature>
<gene>
    <name evidence="2" type="ORF">PN36_19360</name>
</gene>
<feature type="transmembrane region" description="Helical" evidence="1">
    <location>
        <begin position="657"/>
        <end position="677"/>
    </location>
</feature>